<dbReference type="InParanoid" id="A0BFU9"/>
<dbReference type="HOGENOM" id="CLU_779539_0_0_1"/>
<gene>
    <name evidence="1" type="ORF">GSPATT00028451001</name>
</gene>
<dbReference type="OrthoDB" id="295356at2759"/>
<proteinExistence type="predicted"/>
<dbReference type="KEGG" id="ptm:GSPATT00028451001"/>
<keyword evidence="2" id="KW-1185">Reference proteome</keyword>
<dbReference type="OMA" id="EDFCIIN"/>
<dbReference type="EMBL" id="CT867992">
    <property type="protein sequence ID" value="CAK57416.1"/>
    <property type="molecule type" value="Genomic_DNA"/>
</dbReference>
<dbReference type="Proteomes" id="UP000000600">
    <property type="component" value="Unassembled WGS sequence"/>
</dbReference>
<sequence>MNFDNIVKFMEKSEACLNYELINVPFVPNTFSLWRDVVYENLEQDQWFEFVKQIDKQLFQKYLEKVREAYARKLTYQDLKLNLRYDIDAKKFESIFENELKKQVDTITVHLSYYQAQVEYAYDLLRRIHTYKFVDFNVEQIQTWQKDQTLYQKYLDKIMKGFITNVQEIATEKIKEFCATGLIKNNSFLDSGKSFFKSFFFNGSVAVAKLSNLNLGLFIGGIIAEQVVSKVALSIMTQRISSKLDFLQLELDQMTNELTYINSDLDHLIYRAVEEFPKNFDQNKNCNYRFQQNSVIQAFVQKNYKVNLGTDIIYCPDTNTIIQKSVEEDCVLLNEVEYNLPLQEEIDEDACVIKLSTNISDNINKQHFDSMY</sequence>
<reference evidence="1 2" key="1">
    <citation type="journal article" date="2006" name="Nature">
        <title>Global trends of whole-genome duplications revealed by the ciliate Paramecium tetraurelia.</title>
        <authorList>
            <consortium name="Genoscope"/>
            <person name="Aury J.-M."/>
            <person name="Jaillon O."/>
            <person name="Duret L."/>
            <person name="Noel B."/>
            <person name="Jubin C."/>
            <person name="Porcel B.M."/>
            <person name="Segurens B."/>
            <person name="Daubin V."/>
            <person name="Anthouard V."/>
            <person name="Aiach N."/>
            <person name="Arnaiz O."/>
            <person name="Billaut A."/>
            <person name="Beisson J."/>
            <person name="Blanc I."/>
            <person name="Bouhouche K."/>
            <person name="Camara F."/>
            <person name="Duharcourt S."/>
            <person name="Guigo R."/>
            <person name="Gogendeau D."/>
            <person name="Katinka M."/>
            <person name="Keller A.-M."/>
            <person name="Kissmehl R."/>
            <person name="Klotz C."/>
            <person name="Koll F."/>
            <person name="Le Moue A."/>
            <person name="Lepere C."/>
            <person name="Malinsky S."/>
            <person name="Nowacki M."/>
            <person name="Nowak J.K."/>
            <person name="Plattner H."/>
            <person name="Poulain J."/>
            <person name="Ruiz F."/>
            <person name="Serrano V."/>
            <person name="Zagulski M."/>
            <person name="Dessen P."/>
            <person name="Betermier M."/>
            <person name="Weissenbach J."/>
            <person name="Scarpelli C."/>
            <person name="Schachter V."/>
            <person name="Sperling L."/>
            <person name="Meyer E."/>
            <person name="Cohen J."/>
            <person name="Wincker P."/>
        </authorList>
    </citation>
    <scope>NUCLEOTIDE SEQUENCE [LARGE SCALE GENOMIC DNA]</scope>
    <source>
        <strain evidence="1 2">Stock d4-2</strain>
    </source>
</reference>
<dbReference type="RefSeq" id="XP_001424814.1">
    <property type="nucleotide sequence ID" value="XM_001424777.1"/>
</dbReference>
<name>A0BFU9_PARTE</name>
<evidence type="ECO:0000313" key="1">
    <source>
        <dbReference type="EMBL" id="CAK57416.1"/>
    </source>
</evidence>
<evidence type="ECO:0000313" key="2">
    <source>
        <dbReference type="Proteomes" id="UP000000600"/>
    </source>
</evidence>
<dbReference type="GeneID" id="5010583"/>
<dbReference type="AlphaFoldDB" id="A0BFU9"/>
<accession>A0BFU9</accession>
<protein>
    <submittedName>
        <fullName evidence="1">Uncharacterized protein</fullName>
    </submittedName>
</protein>
<organism evidence="1 2">
    <name type="scientific">Paramecium tetraurelia</name>
    <dbReference type="NCBI Taxonomy" id="5888"/>
    <lineage>
        <taxon>Eukaryota</taxon>
        <taxon>Sar</taxon>
        <taxon>Alveolata</taxon>
        <taxon>Ciliophora</taxon>
        <taxon>Intramacronucleata</taxon>
        <taxon>Oligohymenophorea</taxon>
        <taxon>Peniculida</taxon>
        <taxon>Parameciidae</taxon>
        <taxon>Paramecium</taxon>
    </lineage>
</organism>